<evidence type="ECO:0000256" key="1">
    <source>
        <dbReference type="ARBA" id="ARBA00004167"/>
    </source>
</evidence>
<dbReference type="GO" id="GO:0005886">
    <property type="term" value="C:plasma membrane"/>
    <property type="evidence" value="ECO:0007669"/>
    <property type="project" value="UniProtKB-SubCell"/>
</dbReference>
<dbReference type="Pfam" id="PF00905">
    <property type="entry name" value="Transpeptidase"/>
    <property type="match status" value="1"/>
</dbReference>
<evidence type="ECO:0000259" key="14">
    <source>
        <dbReference type="Pfam" id="PF00905"/>
    </source>
</evidence>
<proteinExistence type="predicted"/>
<dbReference type="AlphaFoldDB" id="A0A381QXD7"/>
<evidence type="ECO:0000313" key="16">
    <source>
        <dbReference type="EMBL" id="SUZ83634.1"/>
    </source>
</evidence>
<dbReference type="InterPro" id="IPR012338">
    <property type="entry name" value="Beta-lactam/transpept-like"/>
</dbReference>
<dbReference type="InterPro" id="IPR050515">
    <property type="entry name" value="Beta-lactam/transpept"/>
</dbReference>
<dbReference type="InterPro" id="IPR036138">
    <property type="entry name" value="PBP_dimer_sf"/>
</dbReference>
<evidence type="ECO:0000256" key="4">
    <source>
        <dbReference type="ARBA" id="ARBA00022519"/>
    </source>
</evidence>
<dbReference type="GO" id="GO:0009002">
    <property type="term" value="F:serine-type D-Ala-D-Ala carboxypeptidase activity"/>
    <property type="evidence" value="ECO:0007669"/>
    <property type="project" value="InterPro"/>
</dbReference>
<dbReference type="GO" id="GO:0071555">
    <property type="term" value="P:cell wall organization"/>
    <property type="evidence" value="ECO:0007669"/>
    <property type="project" value="UniProtKB-KW"/>
</dbReference>
<accession>A0A381QXD7</accession>
<dbReference type="InterPro" id="IPR005311">
    <property type="entry name" value="PBP_dimer"/>
</dbReference>
<gene>
    <name evidence="16" type="ORF">METZ01_LOCUS36488</name>
</gene>
<dbReference type="GO" id="GO:0009252">
    <property type="term" value="P:peptidoglycan biosynthetic process"/>
    <property type="evidence" value="ECO:0007669"/>
    <property type="project" value="UniProtKB-KW"/>
</dbReference>
<dbReference type="NCBIfam" id="TIGR03423">
    <property type="entry name" value="pbp2_mrdA"/>
    <property type="match status" value="1"/>
</dbReference>
<dbReference type="Gene3D" id="3.30.1390.30">
    <property type="entry name" value="Penicillin-binding protein 2a, domain 3"/>
    <property type="match status" value="1"/>
</dbReference>
<dbReference type="SUPFAM" id="SSF56519">
    <property type="entry name" value="Penicillin binding protein dimerisation domain"/>
    <property type="match status" value="1"/>
</dbReference>
<dbReference type="EMBL" id="UINC01001560">
    <property type="protein sequence ID" value="SUZ83634.1"/>
    <property type="molecule type" value="Genomic_DNA"/>
</dbReference>
<dbReference type="InterPro" id="IPR001460">
    <property type="entry name" value="PCN-bd_Tpept"/>
</dbReference>
<evidence type="ECO:0000256" key="6">
    <source>
        <dbReference type="ARBA" id="ARBA00022692"/>
    </source>
</evidence>
<dbReference type="Gene3D" id="3.90.1310.10">
    <property type="entry name" value="Penicillin-binding protein 2a (Domain 2)"/>
    <property type="match status" value="1"/>
</dbReference>
<feature type="transmembrane region" description="Helical" evidence="13">
    <location>
        <begin position="6"/>
        <end position="24"/>
    </location>
</feature>
<dbReference type="Pfam" id="PF03717">
    <property type="entry name" value="PBP_dimer"/>
    <property type="match status" value="1"/>
</dbReference>
<evidence type="ECO:0000259" key="15">
    <source>
        <dbReference type="Pfam" id="PF03717"/>
    </source>
</evidence>
<evidence type="ECO:0000256" key="2">
    <source>
        <dbReference type="ARBA" id="ARBA00004236"/>
    </source>
</evidence>
<evidence type="ECO:0000256" key="10">
    <source>
        <dbReference type="ARBA" id="ARBA00022989"/>
    </source>
</evidence>
<dbReference type="PANTHER" id="PTHR30627">
    <property type="entry name" value="PEPTIDOGLYCAN D,D-TRANSPEPTIDASE"/>
    <property type="match status" value="1"/>
</dbReference>
<dbReference type="GO" id="GO:0008360">
    <property type="term" value="P:regulation of cell shape"/>
    <property type="evidence" value="ECO:0007669"/>
    <property type="project" value="UniProtKB-KW"/>
</dbReference>
<keyword evidence="12" id="KW-0961">Cell wall biogenesis/degradation</keyword>
<evidence type="ECO:0008006" key="17">
    <source>
        <dbReference type="Google" id="ProtNLM"/>
    </source>
</evidence>
<dbReference type="GO" id="GO:0006508">
    <property type="term" value="P:proteolysis"/>
    <property type="evidence" value="ECO:0007669"/>
    <property type="project" value="UniProtKB-KW"/>
</dbReference>
<keyword evidence="4" id="KW-0997">Cell inner membrane</keyword>
<dbReference type="SUPFAM" id="SSF56601">
    <property type="entry name" value="beta-lactamase/transpeptidase-like"/>
    <property type="match status" value="1"/>
</dbReference>
<dbReference type="PANTHER" id="PTHR30627:SF2">
    <property type="entry name" value="PEPTIDOGLYCAN D,D-TRANSPEPTIDASE MRDA"/>
    <property type="match status" value="1"/>
</dbReference>
<reference evidence="16" key="1">
    <citation type="submission" date="2018-05" db="EMBL/GenBank/DDBJ databases">
        <authorList>
            <person name="Lanie J.A."/>
            <person name="Ng W.-L."/>
            <person name="Kazmierczak K.M."/>
            <person name="Andrzejewski T.M."/>
            <person name="Davidsen T.M."/>
            <person name="Wayne K.J."/>
            <person name="Tettelin H."/>
            <person name="Glass J.I."/>
            <person name="Rusch D."/>
            <person name="Podicherti R."/>
            <person name="Tsui H.-C.T."/>
            <person name="Winkler M.E."/>
        </authorList>
    </citation>
    <scope>NUCLEOTIDE SEQUENCE</scope>
</reference>
<keyword evidence="5" id="KW-0645">Protease</keyword>
<keyword evidence="7" id="KW-0378">Hydrolase</keyword>
<evidence type="ECO:0000256" key="7">
    <source>
        <dbReference type="ARBA" id="ARBA00022801"/>
    </source>
</evidence>
<feature type="domain" description="Penicillin-binding protein transpeptidase" evidence="14">
    <location>
        <begin position="248"/>
        <end position="580"/>
    </location>
</feature>
<name>A0A381QXD7_9ZZZZ</name>
<evidence type="ECO:0000256" key="3">
    <source>
        <dbReference type="ARBA" id="ARBA00022475"/>
    </source>
</evidence>
<comment type="subcellular location">
    <subcellularLocation>
        <location evidence="2">Cell membrane</location>
    </subcellularLocation>
    <subcellularLocation>
        <location evidence="1">Membrane</location>
        <topology evidence="1">Single-pass membrane protein</topology>
    </subcellularLocation>
</comment>
<dbReference type="GO" id="GO:0008658">
    <property type="term" value="F:penicillin binding"/>
    <property type="evidence" value="ECO:0007669"/>
    <property type="project" value="InterPro"/>
</dbReference>
<keyword evidence="6 13" id="KW-0812">Transmembrane</keyword>
<dbReference type="GO" id="GO:0071972">
    <property type="term" value="F:peptidoglycan L,D-transpeptidase activity"/>
    <property type="evidence" value="ECO:0007669"/>
    <property type="project" value="TreeGrafter"/>
</dbReference>
<evidence type="ECO:0000256" key="5">
    <source>
        <dbReference type="ARBA" id="ARBA00022670"/>
    </source>
</evidence>
<evidence type="ECO:0000256" key="11">
    <source>
        <dbReference type="ARBA" id="ARBA00023136"/>
    </source>
</evidence>
<keyword evidence="11 13" id="KW-0472">Membrane</keyword>
<evidence type="ECO:0000256" key="13">
    <source>
        <dbReference type="SAM" id="Phobius"/>
    </source>
</evidence>
<keyword evidence="9" id="KW-0573">Peptidoglycan synthesis</keyword>
<keyword evidence="10 13" id="KW-1133">Transmembrane helix</keyword>
<sequence>MIRKNLLIWITIITSIIFISRLAYLQLSYDFYKSASSNNAIQELSVYPERGLIFDRNGELIVSNQPMYELVLIPENLSEFDTIELSKILRIEKINLITKISDAFIYSKKVPSVIKGQITREENALLQEKIWKYNGFYIRKKSTRDYIIPIAGNLIGYIGEVNPNEIEKDKYYEKGENIGKQGIEKYYENELRGTKGMQFLQKNRFNKIIGPYNNSLNDIPAKKSKNLTLTIDSELQKYAEKLIENKRGGIVVIEPQTGEVLSLVSSPVYNLNMLLGANRTNNYNILLRDTINKPLFDRSLLAQYSPGSPLKVINALIGLQENVIDNNTSFTCYGGHYYAKNSFMRCHNQYGTVSNLKTGIYNSCNTFFAKTYKRIIEKYESPAEGIDSWSNHLKSFGLGNYLGYDLPIGNTGFIPGSDYYNSLYGENRWGASTIISNSIGQGEVLTTPIQMANIVSAIANRGSYIKPHFVKKIDNEQEKSFEKNYTSIDPENFDVVIQGMFDVVERGTARIAKVNNIKIAGKTGTIENFTIINNERKQLTDHSTFIAFAPIDNPKIAISVFIENGYWGSRWAAPIASLIIEKYINGEVKRKWLEQRMLNGSLLEEYEKPYKFDLFEINE</sequence>
<dbReference type="Gene3D" id="3.40.710.10">
    <property type="entry name" value="DD-peptidase/beta-lactamase superfamily"/>
    <property type="match status" value="1"/>
</dbReference>
<keyword evidence="8" id="KW-0133">Cell shape</keyword>
<evidence type="ECO:0000256" key="12">
    <source>
        <dbReference type="ARBA" id="ARBA00023316"/>
    </source>
</evidence>
<evidence type="ECO:0000256" key="9">
    <source>
        <dbReference type="ARBA" id="ARBA00022984"/>
    </source>
</evidence>
<dbReference type="InterPro" id="IPR017790">
    <property type="entry name" value="Penicillin-binding_protein_2"/>
</dbReference>
<organism evidence="16">
    <name type="scientific">marine metagenome</name>
    <dbReference type="NCBI Taxonomy" id="408172"/>
    <lineage>
        <taxon>unclassified sequences</taxon>
        <taxon>metagenomes</taxon>
        <taxon>ecological metagenomes</taxon>
    </lineage>
</organism>
<protein>
    <recommendedName>
        <fullName evidence="17">Penicillin-binding protein 2</fullName>
    </recommendedName>
</protein>
<keyword evidence="3" id="KW-1003">Cell membrane</keyword>
<feature type="domain" description="Penicillin-binding protein dimerisation" evidence="15">
    <location>
        <begin position="46"/>
        <end position="209"/>
    </location>
</feature>
<evidence type="ECO:0000256" key="8">
    <source>
        <dbReference type="ARBA" id="ARBA00022960"/>
    </source>
</evidence>